<comment type="caution">
    <text evidence="2">The sequence shown here is derived from an EMBL/GenBank/DDBJ whole genome shotgun (WGS) entry which is preliminary data.</text>
</comment>
<gene>
    <name evidence="2" type="ORF">HGRIS_010507</name>
</gene>
<dbReference type="Proteomes" id="UP001556367">
    <property type="component" value="Unassembled WGS sequence"/>
</dbReference>
<dbReference type="EMBL" id="JASNQZ010000014">
    <property type="protein sequence ID" value="KAL0947872.1"/>
    <property type="molecule type" value="Genomic_DNA"/>
</dbReference>
<feature type="compositionally biased region" description="Polar residues" evidence="1">
    <location>
        <begin position="103"/>
        <end position="119"/>
    </location>
</feature>
<evidence type="ECO:0000256" key="1">
    <source>
        <dbReference type="SAM" id="MobiDB-lite"/>
    </source>
</evidence>
<evidence type="ECO:0000313" key="3">
    <source>
        <dbReference type="Proteomes" id="UP001556367"/>
    </source>
</evidence>
<proteinExistence type="predicted"/>
<organism evidence="2 3">
    <name type="scientific">Hohenbuehelia grisea</name>
    <dbReference type="NCBI Taxonomy" id="104357"/>
    <lineage>
        <taxon>Eukaryota</taxon>
        <taxon>Fungi</taxon>
        <taxon>Dikarya</taxon>
        <taxon>Basidiomycota</taxon>
        <taxon>Agaricomycotina</taxon>
        <taxon>Agaricomycetes</taxon>
        <taxon>Agaricomycetidae</taxon>
        <taxon>Agaricales</taxon>
        <taxon>Pleurotineae</taxon>
        <taxon>Pleurotaceae</taxon>
        <taxon>Hohenbuehelia</taxon>
    </lineage>
</organism>
<name>A0ABR3IX30_9AGAR</name>
<keyword evidence="3" id="KW-1185">Reference proteome</keyword>
<protein>
    <submittedName>
        <fullName evidence="2">Uncharacterized protein</fullName>
    </submittedName>
</protein>
<feature type="compositionally biased region" description="Polar residues" evidence="1">
    <location>
        <begin position="85"/>
        <end position="95"/>
    </location>
</feature>
<evidence type="ECO:0000313" key="2">
    <source>
        <dbReference type="EMBL" id="KAL0947872.1"/>
    </source>
</evidence>
<sequence>MGEGILFFIAGAGAATWKCHAERKRRREGYAPDSAPHQAAPSAPLVSGQKQRPPLPPSEPTGWEADRTRLVNSTLAKNRAARETVSLSSPQSHVIPQQPEMAISQSPRSDSAVSEKNTD</sequence>
<accession>A0ABR3IX30</accession>
<feature type="region of interest" description="Disordered" evidence="1">
    <location>
        <begin position="20"/>
        <end position="119"/>
    </location>
</feature>
<reference evidence="3" key="1">
    <citation type="submission" date="2024-06" db="EMBL/GenBank/DDBJ databases">
        <title>Multi-omics analyses provide insights into the biosynthesis of the anticancer antibiotic pleurotin in Hohenbuehelia grisea.</title>
        <authorList>
            <person name="Weaver J.A."/>
            <person name="Alberti F."/>
        </authorList>
    </citation>
    <scope>NUCLEOTIDE SEQUENCE [LARGE SCALE GENOMIC DNA]</scope>
    <source>
        <strain evidence="3">T-177</strain>
    </source>
</reference>